<dbReference type="AlphaFoldDB" id="A0AAW2NDT3"/>
<dbReference type="PROSITE" id="PS00587">
    <property type="entry name" value="GLYCOSYL_HYDROL_F17"/>
    <property type="match status" value="1"/>
</dbReference>
<evidence type="ECO:0000313" key="12">
    <source>
        <dbReference type="EMBL" id="KAL0341049.1"/>
    </source>
</evidence>
<evidence type="ECO:0000256" key="8">
    <source>
        <dbReference type="ARBA" id="ARBA00023316"/>
    </source>
</evidence>
<keyword evidence="5" id="KW-0964">Secreted</keyword>
<keyword evidence="5" id="KW-0134">Cell wall</keyword>
<sequence length="687" mass="75797">MNAHAMAAALSLLILLTCAPRSIYSQERRLVKMTLVQNASSIGAYCLDGSLPAYHLDRGFGAGARNWLLQFEGGGWCNDVKSCLERAATRRGSTRYMSKVEDFSGILSNNASLNPDFYNWNRVKLRYCDGASFAGDAKFQNGTSLLYFRGQRIWQAIILDLLPKGLGQAKKALLSGCSAGGLATFLHCDNFTSYLPKNASVKCLSDAGFFLDGRDISLNHSMRYFYNSLVTLQCFFPQYALPYIKTPFFILNSAYDVYQFHHILVPPAADPHGHWYHCKLNPSACNAVQINTLQGFRKYMLETLRPFFFNSTRGGMFINSCFAHCQSELQDTWFAPDSPRVNNKADIEIQVRSIEGYSFNRGFHFSKDAAGNFLEKQKVPRKISALLFLFTCLLNFHPGAWGIGINYGLLGDDLPPPSDTISRLKQRSVRKIRLFEPAQDVLTALHDSGISVIVGTRNEDLRPLASDPAAATAWVENNILPHSSSVQITSVAAGNEVFPGDLAQYIPDAMKNLDDALRAASVSATVTTAVSMQVLSNSFPPSRGQFSAEAATLMTQITKFLASKNFPLLVNVYPYFARIGDPLSVELNYALLQDGATTVPDCPLTYTNLFDAMVDAFHAALESVGGSNVEVVVSETGWPSDGGRDASVENAQTYNNNLIRLVSSERGRRGGPERISIRTYLQCSMRI</sequence>
<evidence type="ECO:0000256" key="11">
    <source>
        <dbReference type="SAM" id="SignalP"/>
    </source>
</evidence>
<comment type="subcellular location">
    <subcellularLocation>
        <location evidence="2">Secreted</location>
        <location evidence="2">Cell wall</location>
    </subcellularLocation>
</comment>
<dbReference type="PANTHER" id="PTHR21562">
    <property type="entry name" value="NOTUM-RELATED"/>
    <property type="match status" value="1"/>
</dbReference>
<evidence type="ECO:0000256" key="4">
    <source>
        <dbReference type="ARBA" id="ARBA00008773"/>
    </source>
</evidence>
<accession>A0AAW2NDT3</accession>
<comment type="similarity">
    <text evidence="3">Belongs to the pectinacetylesterase family.</text>
</comment>
<dbReference type="FunFam" id="3.20.20.80:FF:000010">
    <property type="entry name" value="glucan endo-1,3-beta-glucosidase, basic"/>
    <property type="match status" value="1"/>
</dbReference>
<dbReference type="Pfam" id="PF00332">
    <property type="entry name" value="Glyco_hydro_17"/>
    <property type="match status" value="1"/>
</dbReference>
<protein>
    <submittedName>
        <fullName evidence="12">Pectin acetylesterase 9</fullName>
    </submittedName>
</protein>
<evidence type="ECO:0000256" key="2">
    <source>
        <dbReference type="ARBA" id="ARBA00004191"/>
    </source>
</evidence>
<dbReference type="InterPro" id="IPR000490">
    <property type="entry name" value="Glyco_hydro_17"/>
</dbReference>
<keyword evidence="7 10" id="KW-0326">Glycosidase</keyword>
<dbReference type="GO" id="GO:0005975">
    <property type="term" value="P:carbohydrate metabolic process"/>
    <property type="evidence" value="ECO:0007669"/>
    <property type="project" value="InterPro"/>
</dbReference>
<feature type="chain" id="PRO_5043520184" evidence="11">
    <location>
        <begin position="26"/>
        <end position="687"/>
    </location>
</feature>
<name>A0AAW2NDT3_SESRA</name>
<comment type="caution">
    <text evidence="12">The sequence shown here is derived from an EMBL/GenBank/DDBJ whole genome shotgun (WGS) entry which is preliminary data.</text>
</comment>
<evidence type="ECO:0000256" key="5">
    <source>
        <dbReference type="ARBA" id="ARBA00022512"/>
    </source>
</evidence>
<evidence type="ECO:0000256" key="1">
    <source>
        <dbReference type="ARBA" id="ARBA00003534"/>
    </source>
</evidence>
<evidence type="ECO:0000256" key="10">
    <source>
        <dbReference type="RuleBase" id="RU004336"/>
    </source>
</evidence>
<evidence type="ECO:0000256" key="6">
    <source>
        <dbReference type="ARBA" id="ARBA00022801"/>
    </source>
</evidence>
<organism evidence="12">
    <name type="scientific">Sesamum radiatum</name>
    <name type="common">Black benniseed</name>
    <dbReference type="NCBI Taxonomy" id="300843"/>
    <lineage>
        <taxon>Eukaryota</taxon>
        <taxon>Viridiplantae</taxon>
        <taxon>Streptophyta</taxon>
        <taxon>Embryophyta</taxon>
        <taxon>Tracheophyta</taxon>
        <taxon>Spermatophyta</taxon>
        <taxon>Magnoliopsida</taxon>
        <taxon>eudicotyledons</taxon>
        <taxon>Gunneridae</taxon>
        <taxon>Pentapetalae</taxon>
        <taxon>asterids</taxon>
        <taxon>lamiids</taxon>
        <taxon>Lamiales</taxon>
        <taxon>Pedaliaceae</taxon>
        <taxon>Sesamum</taxon>
    </lineage>
</organism>
<keyword evidence="6 10" id="KW-0378">Hydrolase</keyword>
<dbReference type="EMBL" id="JACGWJ010000020">
    <property type="protein sequence ID" value="KAL0341049.1"/>
    <property type="molecule type" value="Genomic_DNA"/>
</dbReference>
<feature type="signal peptide" evidence="11">
    <location>
        <begin position="1"/>
        <end position="25"/>
    </location>
</feature>
<dbReference type="Pfam" id="PF03283">
    <property type="entry name" value="PAE"/>
    <property type="match status" value="1"/>
</dbReference>
<dbReference type="InterPro" id="IPR004963">
    <property type="entry name" value="PAE/NOTUM"/>
</dbReference>
<keyword evidence="8" id="KW-0961">Cell wall biogenesis/degradation</keyword>
<evidence type="ECO:0000256" key="3">
    <source>
        <dbReference type="ARBA" id="ARBA00005784"/>
    </source>
</evidence>
<evidence type="ECO:0000256" key="9">
    <source>
        <dbReference type="RuleBase" id="RU004335"/>
    </source>
</evidence>
<keyword evidence="11" id="KW-0732">Signal</keyword>
<reference evidence="12" key="1">
    <citation type="submission" date="2020-06" db="EMBL/GenBank/DDBJ databases">
        <authorList>
            <person name="Li T."/>
            <person name="Hu X."/>
            <person name="Zhang T."/>
            <person name="Song X."/>
            <person name="Zhang H."/>
            <person name="Dai N."/>
            <person name="Sheng W."/>
            <person name="Hou X."/>
            <person name="Wei L."/>
        </authorList>
    </citation>
    <scope>NUCLEOTIDE SEQUENCE</scope>
    <source>
        <strain evidence="12">G02</strain>
        <tissue evidence="12">Leaf</tissue>
    </source>
</reference>
<evidence type="ECO:0000256" key="7">
    <source>
        <dbReference type="ARBA" id="ARBA00023295"/>
    </source>
</evidence>
<dbReference type="GO" id="GO:0004553">
    <property type="term" value="F:hydrolase activity, hydrolyzing O-glycosyl compounds"/>
    <property type="evidence" value="ECO:0007669"/>
    <property type="project" value="InterPro"/>
</dbReference>
<dbReference type="GO" id="GO:0071555">
    <property type="term" value="P:cell wall organization"/>
    <property type="evidence" value="ECO:0007669"/>
    <property type="project" value="UniProtKB-KW"/>
</dbReference>
<proteinExistence type="inferred from homology"/>
<dbReference type="Gene3D" id="3.20.20.80">
    <property type="entry name" value="Glycosidases"/>
    <property type="match status" value="1"/>
</dbReference>
<comment type="function">
    <text evidence="1">Hydrolyzes acetyl esters in homogalacturonan regions of pectin. In type I primary cell wall, galacturonic acid residues of pectin can be acetylated at the O-2 and O-3 positions. Decreasing the degree of acetylation of pectin gels in vitro alters their physical properties.</text>
</comment>
<dbReference type="SUPFAM" id="SSF51445">
    <property type="entry name" value="(Trans)glycosidases"/>
    <property type="match status" value="1"/>
</dbReference>
<gene>
    <name evidence="12" type="ORF">Sradi_4621700</name>
</gene>
<reference evidence="12" key="2">
    <citation type="journal article" date="2024" name="Plant">
        <title>Genomic evolution and insights into agronomic trait innovations of Sesamum species.</title>
        <authorList>
            <person name="Miao H."/>
            <person name="Wang L."/>
            <person name="Qu L."/>
            <person name="Liu H."/>
            <person name="Sun Y."/>
            <person name="Le M."/>
            <person name="Wang Q."/>
            <person name="Wei S."/>
            <person name="Zheng Y."/>
            <person name="Lin W."/>
            <person name="Duan Y."/>
            <person name="Cao H."/>
            <person name="Xiong S."/>
            <person name="Wang X."/>
            <person name="Wei L."/>
            <person name="Li C."/>
            <person name="Ma Q."/>
            <person name="Ju M."/>
            <person name="Zhao R."/>
            <person name="Li G."/>
            <person name="Mu C."/>
            <person name="Tian Q."/>
            <person name="Mei H."/>
            <person name="Zhang T."/>
            <person name="Gao T."/>
            <person name="Zhang H."/>
        </authorList>
    </citation>
    <scope>NUCLEOTIDE SEQUENCE</scope>
    <source>
        <strain evidence="12">G02</strain>
    </source>
</reference>
<comment type="similarity">
    <text evidence="4 9">Belongs to the glycosyl hydrolase 17 family.</text>
</comment>
<dbReference type="InterPro" id="IPR017853">
    <property type="entry name" value="GH"/>
</dbReference>
<dbReference type="PANTHER" id="PTHR21562:SF69">
    <property type="entry name" value="PECTIN ACETYLESTERASE 9"/>
    <property type="match status" value="1"/>
</dbReference>